<dbReference type="Proteomes" id="UP000014174">
    <property type="component" value="Unassembled WGS sequence"/>
</dbReference>
<accession>R9GWH8</accession>
<evidence type="ECO:0000313" key="2">
    <source>
        <dbReference type="Proteomes" id="UP000014174"/>
    </source>
</evidence>
<evidence type="ECO:0000313" key="1">
    <source>
        <dbReference type="EMBL" id="EOR95890.1"/>
    </source>
</evidence>
<organism evidence="1 2">
    <name type="scientific">Arcticibacter svalbardensis MN12-7</name>
    <dbReference type="NCBI Taxonomy" id="1150600"/>
    <lineage>
        <taxon>Bacteria</taxon>
        <taxon>Pseudomonadati</taxon>
        <taxon>Bacteroidota</taxon>
        <taxon>Sphingobacteriia</taxon>
        <taxon>Sphingobacteriales</taxon>
        <taxon>Sphingobacteriaceae</taxon>
        <taxon>Arcticibacter</taxon>
    </lineage>
</organism>
<gene>
    <name evidence="1" type="ORF">ADIARSV_0903</name>
</gene>
<reference evidence="1 2" key="1">
    <citation type="journal article" date="2013" name="Genome Announc.">
        <title>Draft Genome Sequence of Arcticibacter svalbardensis Strain MN12-7T, a Member of the Family Sphingobacteriaceae Isolated from an Arctic Soil Sample.</title>
        <authorList>
            <person name="Shivaji S."/>
            <person name="Ara S."/>
            <person name="Prasad S."/>
            <person name="Manasa B.P."/>
            <person name="Begum Z."/>
            <person name="Singh A."/>
            <person name="Kumar Pinnaka A."/>
        </authorList>
    </citation>
    <scope>NUCLEOTIDE SEQUENCE [LARGE SCALE GENOMIC DNA]</scope>
    <source>
        <strain evidence="1 2">MN12-7</strain>
    </source>
</reference>
<comment type="caution">
    <text evidence="1">The sequence shown here is derived from an EMBL/GenBank/DDBJ whole genome shotgun (WGS) entry which is preliminary data.</text>
</comment>
<dbReference type="STRING" id="1150600.ADIARSV_0903"/>
<proteinExistence type="predicted"/>
<keyword evidence="2" id="KW-1185">Reference proteome</keyword>
<dbReference type="EMBL" id="AQPN01000038">
    <property type="protein sequence ID" value="EOR95890.1"/>
    <property type="molecule type" value="Genomic_DNA"/>
</dbReference>
<name>R9GWH8_9SPHI</name>
<protein>
    <submittedName>
        <fullName evidence="1">Uncharacterized protein</fullName>
    </submittedName>
</protein>
<sequence>MQYIVLNKLRFAYKERAEKNKVISVRMTNNGKSSFERSMNNKMEVVEFF</sequence>
<dbReference type="AlphaFoldDB" id="R9GWH8"/>